<keyword evidence="10" id="KW-1185">Reference proteome</keyword>
<dbReference type="PROSITE" id="PS51101">
    <property type="entry name" value="PTS_EIIB_TYPE_4"/>
    <property type="match status" value="1"/>
</dbReference>
<keyword evidence="6" id="KW-0598">Phosphotransferase system</keyword>
<dbReference type="InterPro" id="IPR036667">
    <property type="entry name" value="PTS_IIB_sorbose-sp_sf"/>
</dbReference>
<dbReference type="CDD" id="cd00001">
    <property type="entry name" value="PTS_IIB_man"/>
    <property type="match status" value="1"/>
</dbReference>
<feature type="domain" description="PTS EIIB type-4" evidence="8">
    <location>
        <begin position="1"/>
        <end position="162"/>
    </location>
</feature>
<keyword evidence="2" id="KW-0813">Transport</keyword>
<name>A0A679IJ66_9ENTE</name>
<evidence type="ECO:0000256" key="2">
    <source>
        <dbReference type="ARBA" id="ARBA00022448"/>
    </source>
</evidence>
<dbReference type="Proteomes" id="UP000502998">
    <property type="component" value="Chromosome"/>
</dbReference>
<dbReference type="GO" id="GO:0008982">
    <property type="term" value="F:protein-N(PI)-phosphohistidine-sugar phosphotransferase activity"/>
    <property type="evidence" value="ECO:0007669"/>
    <property type="project" value="InterPro"/>
</dbReference>
<proteinExistence type="predicted"/>
<comment type="subcellular location">
    <subcellularLocation>
        <location evidence="1">Cytoplasm</location>
    </subcellularLocation>
</comment>
<organism evidence="9 10">
    <name type="scientific">Enterococcus saigonensis</name>
    <dbReference type="NCBI Taxonomy" id="1805431"/>
    <lineage>
        <taxon>Bacteria</taxon>
        <taxon>Bacillati</taxon>
        <taxon>Bacillota</taxon>
        <taxon>Bacilli</taxon>
        <taxon>Lactobacillales</taxon>
        <taxon>Enterococcaceae</taxon>
        <taxon>Enterococcus</taxon>
    </lineage>
</organism>
<evidence type="ECO:0000313" key="10">
    <source>
        <dbReference type="Proteomes" id="UP000502998"/>
    </source>
</evidence>
<dbReference type="KEGG" id="esg:EsVE80_00840"/>
<evidence type="ECO:0000313" key="9">
    <source>
        <dbReference type="EMBL" id="BCA84561.1"/>
    </source>
</evidence>
<sequence>MGIENVRIDERLIHGQVANMWTNYLQATRIMVVDNEAAKSDIAKSSLKLATPAGVALSVLSIDKAAANINSGRYNQQRVFLIVKKPETLLDLVKLGVHLPTITVGNMSKKEGTKQLTKSVHVSKTDVEALKEVQKTTEIVVQMVPNETKYTLDELLLKEGAV</sequence>
<reference evidence="9 10" key="1">
    <citation type="submission" date="2020-02" db="EMBL/GenBank/DDBJ databases">
        <title>Characterization of vanA genotype vancomycin-resistant Enterococcus saigonensis VE80.</title>
        <authorList>
            <person name="Harada T."/>
            <person name="Motooka D."/>
            <person name="Nakamura S."/>
            <person name="Yamamoto Y."/>
            <person name="Kawahara R."/>
            <person name="Kawatsu K."/>
        </authorList>
    </citation>
    <scope>NUCLEOTIDE SEQUENCE [LARGE SCALE GENOMIC DNA]</scope>
    <source>
        <strain evidence="9 10">VE80</strain>
    </source>
</reference>
<evidence type="ECO:0000256" key="4">
    <source>
        <dbReference type="ARBA" id="ARBA00022597"/>
    </source>
</evidence>
<evidence type="ECO:0000256" key="7">
    <source>
        <dbReference type="ARBA" id="ARBA00022777"/>
    </source>
</evidence>
<gene>
    <name evidence="9" type="ORF">EsVE80_00840</name>
</gene>
<dbReference type="InterPro" id="IPR004720">
    <property type="entry name" value="PTS_IIB_sorbose-sp"/>
</dbReference>
<evidence type="ECO:0000256" key="6">
    <source>
        <dbReference type="ARBA" id="ARBA00022683"/>
    </source>
</evidence>
<dbReference type="GO" id="GO:0016301">
    <property type="term" value="F:kinase activity"/>
    <property type="evidence" value="ECO:0007669"/>
    <property type="project" value="UniProtKB-KW"/>
</dbReference>
<dbReference type="GO" id="GO:0005737">
    <property type="term" value="C:cytoplasm"/>
    <property type="evidence" value="ECO:0007669"/>
    <property type="project" value="UniProtKB-SubCell"/>
</dbReference>
<evidence type="ECO:0000256" key="3">
    <source>
        <dbReference type="ARBA" id="ARBA00022490"/>
    </source>
</evidence>
<keyword evidence="3" id="KW-0963">Cytoplasm</keyword>
<dbReference type="AlphaFoldDB" id="A0A679IJ66"/>
<keyword evidence="5" id="KW-0808">Transferase</keyword>
<dbReference type="EMBL" id="AP022822">
    <property type="protein sequence ID" value="BCA84561.1"/>
    <property type="molecule type" value="Genomic_DNA"/>
</dbReference>
<evidence type="ECO:0000256" key="1">
    <source>
        <dbReference type="ARBA" id="ARBA00004496"/>
    </source>
</evidence>
<evidence type="ECO:0000256" key="5">
    <source>
        <dbReference type="ARBA" id="ARBA00022679"/>
    </source>
</evidence>
<dbReference type="Pfam" id="PF03830">
    <property type="entry name" value="PTSIIB_sorb"/>
    <property type="match status" value="1"/>
</dbReference>
<dbReference type="GO" id="GO:0009401">
    <property type="term" value="P:phosphoenolpyruvate-dependent sugar phosphotransferase system"/>
    <property type="evidence" value="ECO:0007669"/>
    <property type="project" value="UniProtKB-KW"/>
</dbReference>
<keyword evidence="4" id="KW-0762">Sugar transport</keyword>
<evidence type="ECO:0000259" key="8">
    <source>
        <dbReference type="PROSITE" id="PS51101"/>
    </source>
</evidence>
<accession>A0A679IJ66</accession>
<dbReference type="SUPFAM" id="SSF52728">
    <property type="entry name" value="PTS IIb component"/>
    <property type="match status" value="1"/>
</dbReference>
<protein>
    <submittedName>
        <fullName evidence="9">PTS mannose transporter subunit IIAB</fullName>
    </submittedName>
</protein>
<dbReference type="Gene3D" id="3.40.35.10">
    <property type="entry name" value="Phosphotransferase system, sorbose subfamily IIB component"/>
    <property type="match status" value="1"/>
</dbReference>
<dbReference type="RefSeq" id="WP_173101963.1">
    <property type="nucleotide sequence ID" value="NZ_AP022822.1"/>
</dbReference>
<keyword evidence="7" id="KW-0418">Kinase</keyword>